<evidence type="ECO:0000313" key="2">
    <source>
        <dbReference type="Proteomes" id="UP000230750"/>
    </source>
</evidence>
<sequence length="312" mass="35936">MTAGYRRQYSASTLNRIKSCITDNTIDSQLLNSLKDLGIVRRRRGKRAGIQSRISHTKSSNFSYPYGVSANINSIQGKFTHLEQFIVNHRNLCFVSLQETKIQRHEQVWLNDPPQHLMTDEIITPSAYCPNTRKHRKKVARDLNDANIYNLQSMLDSTVWAVVTETCSDLEEMTEVVSAYVIFVADVCIPKNSRPLVELIKRLPAANTIKQLEREKKIAIDNGSKVKRNKLQRDINRYIQKNRSDHFQEITSDSDALWRLLKTTRSSVTQGKLEISSEFGAELNEHFGRFNELANKDIVLLQRRVNIEHAYC</sequence>
<proteinExistence type="predicted"/>
<name>A0A2G8JSY3_STIJA</name>
<comment type="caution">
    <text evidence="1">The sequence shown here is derived from an EMBL/GenBank/DDBJ whole genome shotgun (WGS) entry which is preliminary data.</text>
</comment>
<organism evidence="1 2">
    <name type="scientific">Stichopus japonicus</name>
    <name type="common">Sea cucumber</name>
    <dbReference type="NCBI Taxonomy" id="307972"/>
    <lineage>
        <taxon>Eukaryota</taxon>
        <taxon>Metazoa</taxon>
        <taxon>Echinodermata</taxon>
        <taxon>Eleutherozoa</taxon>
        <taxon>Echinozoa</taxon>
        <taxon>Holothuroidea</taxon>
        <taxon>Aspidochirotacea</taxon>
        <taxon>Aspidochirotida</taxon>
        <taxon>Stichopodidae</taxon>
        <taxon>Apostichopus</taxon>
    </lineage>
</organism>
<dbReference type="AlphaFoldDB" id="A0A2G8JSY3"/>
<keyword evidence="2" id="KW-1185">Reference proteome</keyword>
<dbReference type="OrthoDB" id="8964826at2759"/>
<accession>A0A2G8JSY3</accession>
<dbReference type="Proteomes" id="UP000230750">
    <property type="component" value="Unassembled WGS sequence"/>
</dbReference>
<gene>
    <name evidence="1" type="ORF">BSL78_24309</name>
</gene>
<protein>
    <submittedName>
        <fullName evidence="1">Uncharacterized protein</fullName>
    </submittedName>
</protein>
<dbReference type="EMBL" id="MRZV01001306">
    <property type="protein sequence ID" value="PIK38871.1"/>
    <property type="molecule type" value="Genomic_DNA"/>
</dbReference>
<reference evidence="1 2" key="1">
    <citation type="journal article" date="2017" name="PLoS Biol.">
        <title>The sea cucumber genome provides insights into morphological evolution and visceral regeneration.</title>
        <authorList>
            <person name="Zhang X."/>
            <person name="Sun L."/>
            <person name="Yuan J."/>
            <person name="Sun Y."/>
            <person name="Gao Y."/>
            <person name="Zhang L."/>
            <person name="Li S."/>
            <person name="Dai H."/>
            <person name="Hamel J.F."/>
            <person name="Liu C."/>
            <person name="Yu Y."/>
            <person name="Liu S."/>
            <person name="Lin W."/>
            <person name="Guo K."/>
            <person name="Jin S."/>
            <person name="Xu P."/>
            <person name="Storey K.B."/>
            <person name="Huan P."/>
            <person name="Zhang T."/>
            <person name="Zhou Y."/>
            <person name="Zhang J."/>
            <person name="Lin C."/>
            <person name="Li X."/>
            <person name="Xing L."/>
            <person name="Huo D."/>
            <person name="Sun M."/>
            <person name="Wang L."/>
            <person name="Mercier A."/>
            <person name="Li F."/>
            <person name="Yang H."/>
            <person name="Xiang J."/>
        </authorList>
    </citation>
    <scope>NUCLEOTIDE SEQUENCE [LARGE SCALE GENOMIC DNA]</scope>
    <source>
        <strain evidence="1">Shaxun</strain>
        <tissue evidence="1">Muscle</tissue>
    </source>
</reference>
<evidence type="ECO:0000313" key="1">
    <source>
        <dbReference type="EMBL" id="PIK38871.1"/>
    </source>
</evidence>